<name>A0ABW8U6D8_9GAMM</name>
<evidence type="ECO:0000313" key="1">
    <source>
        <dbReference type="EMBL" id="MFL1732095.1"/>
    </source>
</evidence>
<gene>
    <name evidence="1" type="ORF">ACJHVH_03655</name>
</gene>
<accession>A0ABW8U6D8</accession>
<evidence type="ECO:0000313" key="2">
    <source>
        <dbReference type="Proteomes" id="UP001624684"/>
    </source>
</evidence>
<reference evidence="1 2" key="1">
    <citation type="submission" date="2024-11" db="EMBL/GenBank/DDBJ databases">
        <title>First Report of Moraxella oculi in Brazil in an Infectious Bovine Keratoconjunctivitis Outbreak.</title>
        <authorList>
            <person name="Carvalho C.V."/>
            <person name="Domingues R."/>
            <person name="Coutinho C."/>
            <person name="Honorio N.T.B.S."/>
            <person name="Faza D.R.L.R."/>
            <person name="Carvalho W.A."/>
            <person name="Machado A.B.F."/>
            <person name="Martins M.F."/>
            <person name="Gaspar E.B."/>
        </authorList>
    </citation>
    <scope>NUCLEOTIDE SEQUENCE [LARGE SCALE GENOMIC DNA]</scope>
    <source>
        <strain evidence="1 2">2117LE</strain>
    </source>
</reference>
<keyword evidence="2" id="KW-1185">Reference proteome</keyword>
<proteinExistence type="predicted"/>
<comment type="caution">
    <text evidence="1">The sequence shown here is derived from an EMBL/GenBank/DDBJ whole genome shotgun (WGS) entry which is preliminary data.</text>
</comment>
<organism evidence="1 2">
    <name type="scientific">Moraxella oculi</name>
    <dbReference type="NCBI Taxonomy" id="2940516"/>
    <lineage>
        <taxon>Bacteria</taxon>
        <taxon>Pseudomonadati</taxon>
        <taxon>Pseudomonadota</taxon>
        <taxon>Gammaproteobacteria</taxon>
        <taxon>Moraxellales</taxon>
        <taxon>Moraxellaceae</taxon>
        <taxon>Moraxella</taxon>
    </lineage>
</organism>
<dbReference type="RefSeq" id="WP_407068801.1">
    <property type="nucleotide sequence ID" value="NZ_JBJJXE010000003.1"/>
</dbReference>
<dbReference type="EMBL" id="JBJJXE010000003">
    <property type="protein sequence ID" value="MFL1732095.1"/>
    <property type="molecule type" value="Genomic_DNA"/>
</dbReference>
<dbReference type="Proteomes" id="UP001624684">
    <property type="component" value="Unassembled WGS sequence"/>
</dbReference>
<protein>
    <submittedName>
        <fullName evidence="1">Uncharacterized protein</fullName>
    </submittedName>
</protein>
<sequence length="75" mass="9166">MNNRSNKHEYYELLNLLGYGLAKFNHDSIKQFGFKAKEHFYQYFVDLNIIKTKSVVKSRQDLFNPYFDNRRLGWR</sequence>